<evidence type="ECO:0000256" key="4">
    <source>
        <dbReference type="ARBA" id="ARBA00023033"/>
    </source>
</evidence>
<keyword evidence="3 8" id="KW-0560">Oxidoreductase</keyword>
<keyword evidence="1 6" id="KW-0285">Flavoprotein</keyword>
<gene>
    <name evidence="8" type="ORF">G5C60_00855</name>
</gene>
<evidence type="ECO:0000259" key="7">
    <source>
        <dbReference type="Pfam" id="PF00296"/>
    </source>
</evidence>
<dbReference type="GO" id="GO:0004497">
    <property type="term" value="F:monooxygenase activity"/>
    <property type="evidence" value="ECO:0007669"/>
    <property type="project" value="UniProtKB-KW"/>
</dbReference>
<dbReference type="PANTHER" id="PTHR30011:SF16">
    <property type="entry name" value="C2H2 FINGER DOMAIN TRANSCRIPTION FACTOR (EUROFUNG)-RELATED"/>
    <property type="match status" value="1"/>
</dbReference>
<dbReference type="InterPro" id="IPR036661">
    <property type="entry name" value="Luciferase-like_sf"/>
</dbReference>
<dbReference type="SUPFAM" id="SSF51679">
    <property type="entry name" value="Bacterial luciferase-like"/>
    <property type="match status" value="1"/>
</dbReference>
<comment type="similarity">
    <text evidence="5">Belongs to the NtaA/SnaA/DszA monooxygenase family.</text>
</comment>
<dbReference type="InterPro" id="IPR051260">
    <property type="entry name" value="Diverse_substr_monoxygenases"/>
</dbReference>
<feature type="binding site" evidence="6">
    <location>
        <position position="142"/>
    </location>
    <ligand>
        <name>FMN</name>
        <dbReference type="ChEBI" id="CHEBI:58210"/>
    </ligand>
</feature>
<dbReference type="Proteomes" id="UP000472335">
    <property type="component" value="Unassembled WGS sequence"/>
</dbReference>
<organism evidence="8 9">
    <name type="scientific">Streptomyces scabichelini</name>
    <dbReference type="NCBI Taxonomy" id="2711217"/>
    <lineage>
        <taxon>Bacteria</taxon>
        <taxon>Bacillati</taxon>
        <taxon>Actinomycetota</taxon>
        <taxon>Actinomycetes</taxon>
        <taxon>Kitasatosporales</taxon>
        <taxon>Streptomycetaceae</taxon>
        <taxon>Streptomyces</taxon>
    </lineage>
</organism>
<protein>
    <submittedName>
        <fullName evidence="8">NtaA/DmoA family FMN-dependent monooxygenase</fullName>
        <ecNumber evidence="8">1.14.-.-</ecNumber>
    </submittedName>
</protein>
<feature type="binding site" evidence="6">
    <location>
        <position position="92"/>
    </location>
    <ligand>
        <name>FMN</name>
        <dbReference type="ChEBI" id="CHEBI:58210"/>
    </ligand>
</feature>
<dbReference type="InterPro" id="IPR016215">
    <property type="entry name" value="NTA_MOA"/>
</dbReference>
<dbReference type="Pfam" id="PF00296">
    <property type="entry name" value="Bac_luciferase"/>
    <property type="match status" value="1"/>
</dbReference>
<dbReference type="EMBL" id="JAAKZY010000002">
    <property type="protein sequence ID" value="NGO06268.1"/>
    <property type="molecule type" value="Genomic_DNA"/>
</dbReference>
<dbReference type="PANTHER" id="PTHR30011">
    <property type="entry name" value="ALKANESULFONATE MONOOXYGENASE-RELATED"/>
    <property type="match status" value="1"/>
</dbReference>
<evidence type="ECO:0000256" key="5">
    <source>
        <dbReference type="ARBA" id="ARBA00033748"/>
    </source>
</evidence>
<accession>A0A6G4UWW9</accession>
<evidence type="ECO:0000313" key="9">
    <source>
        <dbReference type="Proteomes" id="UP000472335"/>
    </source>
</evidence>
<dbReference type="NCBIfam" id="TIGR03860">
    <property type="entry name" value="FMN_nitrolo"/>
    <property type="match status" value="1"/>
</dbReference>
<dbReference type="Gene3D" id="3.20.20.30">
    <property type="entry name" value="Luciferase-like domain"/>
    <property type="match status" value="1"/>
</dbReference>
<name>A0A6G4UWW9_9ACTN</name>
<reference evidence="8 9" key="1">
    <citation type="submission" date="2020-02" db="EMBL/GenBank/DDBJ databases">
        <title>Whole-genome analyses of novel actinobacteria.</title>
        <authorList>
            <person name="Sahin N."/>
            <person name="Gencbay T."/>
        </authorList>
    </citation>
    <scope>NUCLEOTIDE SEQUENCE [LARGE SCALE GENOMIC DNA]</scope>
    <source>
        <strain evidence="8 9">HC44</strain>
    </source>
</reference>
<comment type="caution">
    <text evidence="8">The sequence shown here is derived from an EMBL/GenBank/DDBJ whole genome shotgun (WGS) entry which is preliminary data.</text>
</comment>
<evidence type="ECO:0000256" key="6">
    <source>
        <dbReference type="PIRSR" id="PIRSR000337-1"/>
    </source>
</evidence>
<dbReference type="AlphaFoldDB" id="A0A6G4UWW9"/>
<evidence type="ECO:0000256" key="1">
    <source>
        <dbReference type="ARBA" id="ARBA00022630"/>
    </source>
</evidence>
<dbReference type="InterPro" id="IPR011251">
    <property type="entry name" value="Luciferase-like_dom"/>
</dbReference>
<evidence type="ECO:0000256" key="3">
    <source>
        <dbReference type="ARBA" id="ARBA00023002"/>
    </source>
</evidence>
<keyword evidence="2 6" id="KW-0288">FMN</keyword>
<feature type="binding site" evidence="6">
    <location>
        <position position="216"/>
    </location>
    <ligand>
        <name>FMN</name>
        <dbReference type="ChEBI" id="CHEBI:58210"/>
    </ligand>
</feature>
<feature type="binding site" evidence="6">
    <location>
        <position position="46"/>
    </location>
    <ligand>
        <name>FMN</name>
        <dbReference type="ChEBI" id="CHEBI:58210"/>
    </ligand>
</feature>
<proteinExistence type="inferred from homology"/>
<evidence type="ECO:0000256" key="2">
    <source>
        <dbReference type="ARBA" id="ARBA00022643"/>
    </source>
</evidence>
<dbReference type="GO" id="GO:0016705">
    <property type="term" value="F:oxidoreductase activity, acting on paired donors, with incorporation or reduction of molecular oxygen"/>
    <property type="evidence" value="ECO:0007669"/>
    <property type="project" value="InterPro"/>
</dbReference>
<feature type="domain" description="Luciferase-like" evidence="7">
    <location>
        <begin position="23"/>
        <end position="380"/>
    </location>
</feature>
<dbReference type="EC" id="1.14.-.-" evidence="8"/>
<sequence>MNGYRVHGWRDQWIGTHKSEGMLPDFYVDMARSLERACFDYFILEDSSFVPDAWQGKHDFYLENAYAVPKFDPAVLASILTQNTARLGIVTTLAITEYPPYLLARLVSTMDHVSRGRAGWNMVTASSDRAAQNYGHDAQPDHDVRYDMAEEFAELVVKLWESWEPGSMVVDQDGIFADPAKVHPVDFQGKFYKSRGPINSARSPQGRSVIVQAGGSPKGRAFASKYADSIIASASTVEQMKEYRDDVRARAEAHGRDPDSVKVLFLVSPVIGETHQAAVDRRQQAKEEAAANPVTRLAGMGYATDIDFSVFDLDTPIKDLASELVTNGHQSSLQQFVAQNRERTLREVAMQSSTSAGQRVELLGTPSEVADQMGDVMATVGGDGFLLTQDVLTRRSISEVCDGLVPELQKRGLTRTSYSYEMFRDNLLEF</sequence>
<keyword evidence="9" id="KW-1185">Reference proteome</keyword>
<keyword evidence="4 8" id="KW-0503">Monooxygenase</keyword>
<dbReference type="PIRSF" id="PIRSF000337">
    <property type="entry name" value="NTA_MOA"/>
    <property type="match status" value="1"/>
</dbReference>
<evidence type="ECO:0000313" key="8">
    <source>
        <dbReference type="EMBL" id="NGO06268.1"/>
    </source>
</evidence>
<feature type="binding site" evidence="6">
    <location>
        <position position="146"/>
    </location>
    <ligand>
        <name>FMN</name>
        <dbReference type="ChEBI" id="CHEBI:58210"/>
    </ligand>
</feature>